<evidence type="ECO:0000313" key="5">
    <source>
        <dbReference type="EMBL" id="TQL39024.1"/>
    </source>
</evidence>
<dbReference type="InterPro" id="IPR002935">
    <property type="entry name" value="SAM_O-MeTrfase"/>
</dbReference>
<comment type="caution">
    <text evidence="5">The sequence shown here is derived from an EMBL/GenBank/DDBJ whole genome shotgun (WGS) entry which is preliminary data.</text>
</comment>
<dbReference type="Pfam" id="PF01596">
    <property type="entry name" value="Methyltransf_3"/>
    <property type="match status" value="1"/>
</dbReference>
<accession>A0A542XT89</accession>
<keyword evidence="7" id="KW-1185">Reference proteome</keyword>
<name>A0A542XT89_SALAC</name>
<proteinExistence type="predicted"/>
<evidence type="ECO:0000313" key="4">
    <source>
        <dbReference type="EMBL" id="GIM86839.1"/>
    </source>
</evidence>
<gene>
    <name evidence="5" type="ORF">FB564_4244</name>
    <name evidence="4" type="ORF">Sar04_35750</name>
</gene>
<reference evidence="4 7" key="2">
    <citation type="submission" date="2021-03" db="EMBL/GenBank/DDBJ databases">
        <title>Whole genome shotgun sequence of Salinispora arenicola NBRC 105043.</title>
        <authorList>
            <person name="Komaki H."/>
            <person name="Tamura T."/>
        </authorList>
    </citation>
    <scope>NUCLEOTIDE SEQUENCE [LARGE SCALE GENOMIC DNA]</scope>
    <source>
        <strain evidence="4 7">NBRC 105043</strain>
    </source>
</reference>
<evidence type="ECO:0000313" key="7">
    <source>
        <dbReference type="Proteomes" id="UP000677457"/>
    </source>
</evidence>
<keyword evidence="3" id="KW-0949">S-adenosyl-L-methionine</keyword>
<organism evidence="5 6">
    <name type="scientific">Salinispora arenicola</name>
    <dbReference type="NCBI Taxonomy" id="168697"/>
    <lineage>
        <taxon>Bacteria</taxon>
        <taxon>Bacillati</taxon>
        <taxon>Actinomycetota</taxon>
        <taxon>Actinomycetes</taxon>
        <taxon>Micromonosporales</taxon>
        <taxon>Micromonosporaceae</taxon>
        <taxon>Salinispora</taxon>
    </lineage>
</organism>
<evidence type="ECO:0000313" key="6">
    <source>
        <dbReference type="Proteomes" id="UP000315983"/>
    </source>
</evidence>
<sequence>MDWTDGKHLPINAALRRYLLANSTPPHPALLDLAAQTGELGEVAGMLVPPEQAALLTLLTRMLDASTVVDVGTFTGGSALAFAQGLAPGGRVITCDVSDRWIEVARAHWERADLTDRIDFRLGPAARTLEALAADPPVDIVFVDADKMNYPTYHQLAVPLLRPGGLLIADNVLLSGYVLDPDLAVEPLARRCAQSLRGFNAALVVDERLESVMLPIADGLTIARRR</sequence>
<dbReference type="GO" id="GO:0032259">
    <property type="term" value="P:methylation"/>
    <property type="evidence" value="ECO:0007669"/>
    <property type="project" value="UniProtKB-KW"/>
</dbReference>
<reference evidence="5 6" key="1">
    <citation type="submission" date="2019-06" db="EMBL/GenBank/DDBJ databases">
        <title>Sequencing the genomes of 1000 actinobacteria strains.</title>
        <authorList>
            <person name="Klenk H.-P."/>
        </authorList>
    </citation>
    <scope>NUCLEOTIDE SEQUENCE [LARGE SCALE GENOMIC DNA]</scope>
    <source>
        <strain evidence="5 6">DSM 44819</strain>
    </source>
</reference>
<dbReference type="EMBL" id="VFOL01000001">
    <property type="protein sequence ID" value="TQL39024.1"/>
    <property type="molecule type" value="Genomic_DNA"/>
</dbReference>
<dbReference type="AlphaFoldDB" id="A0A542XT89"/>
<evidence type="ECO:0000256" key="1">
    <source>
        <dbReference type="ARBA" id="ARBA00022603"/>
    </source>
</evidence>
<dbReference type="GO" id="GO:0008757">
    <property type="term" value="F:S-adenosylmethionine-dependent methyltransferase activity"/>
    <property type="evidence" value="ECO:0007669"/>
    <property type="project" value="TreeGrafter"/>
</dbReference>
<dbReference type="Proteomes" id="UP000315983">
    <property type="component" value="Unassembled WGS sequence"/>
</dbReference>
<dbReference type="PANTHER" id="PTHR10509">
    <property type="entry name" value="O-METHYLTRANSFERASE-RELATED"/>
    <property type="match status" value="1"/>
</dbReference>
<dbReference type="CDD" id="cd02440">
    <property type="entry name" value="AdoMet_MTases"/>
    <property type="match status" value="1"/>
</dbReference>
<dbReference type="Gene3D" id="3.40.50.150">
    <property type="entry name" value="Vaccinia Virus protein VP39"/>
    <property type="match status" value="1"/>
</dbReference>
<dbReference type="PANTHER" id="PTHR10509:SF14">
    <property type="entry name" value="CAFFEOYL-COA O-METHYLTRANSFERASE 3-RELATED"/>
    <property type="match status" value="1"/>
</dbReference>
<evidence type="ECO:0000256" key="2">
    <source>
        <dbReference type="ARBA" id="ARBA00022679"/>
    </source>
</evidence>
<dbReference type="SUPFAM" id="SSF53335">
    <property type="entry name" value="S-adenosyl-L-methionine-dependent methyltransferases"/>
    <property type="match status" value="1"/>
</dbReference>
<dbReference type="Proteomes" id="UP000677457">
    <property type="component" value="Unassembled WGS sequence"/>
</dbReference>
<dbReference type="EMBL" id="BOQM01000028">
    <property type="protein sequence ID" value="GIM86839.1"/>
    <property type="molecule type" value="Genomic_DNA"/>
</dbReference>
<dbReference type="GO" id="GO:0008171">
    <property type="term" value="F:O-methyltransferase activity"/>
    <property type="evidence" value="ECO:0007669"/>
    <property type="project" value="InterPro"/>
</dbReference>
<keyword evidence="2 5" id="KW-0808">Transferase</keyword>
<dbReference type="GeneID" id="93773397"/>
<keyword evidence="1 5" id="KW-0489">Methyltransferase</keyword>
<dbReference type="RefSeq" id="WP_018585123.1">
    <property type="nucleotide sequence ID" value="NZ_BOQM01000028.1"/>
</dbReference>
<evidence type="ECO:0000256" key="3">
    <source>
        <dbReference type="ARBA" id="ARBA00022691"/>
    </source>
</evidence>
<dbReference type="PROSITE" id="PS51682">
    <property type="entry name" value="SAM_OMT_I"/>
    <property type="match status" value="1"/>
</dbReference>
<dbReference type="InterPro" id="IPR050362">
    <property type="entry name" value="Cation-dep_OMT"/>
</dbReference>
<dbReference type="InterPro" id="IPR029063">
    <property type="entry name" value="SAM-dependent_MTases_sf"/>
</dbReference>
<protein>
    <submittedName>
        <fullName evidence="5">Caffeoyl-CoA O-methyltransferase</fullName>
    </submittedName>
    <submittedName>
        <fullName evidence="4">SAM-dependent methyltransferase</fullName>
    </submittedName>
</protein>